<feature type="signal peptide" evidence="1">
    <location>
        <begin position="1"/>
        <end position="18"/>
    </location>
</feature>
<evidence type="ECO:0000313" key="2">
    <source>
        <dbReference type="EMBL" id="KAH7112525.1"/>
    </source>
</evidence>
<feature type="chain" id="PRO_5040453273" evidence="1">
    <location>
        <begin position="19"/>
        <end position="141"/>
    </location>
</feature>
<dbReference type="EMBL" id="JAGMWT010000021">
    <property type="protein sequence ID" value="KAH7112525.1"/>
    <property type="molecule type" value="Genomic_DNA"/>
</dbReference>
<reference evidence="2" key="1">
    <citation type="journal article" date="2021" name="Nat. Commun.">
        <title>Genetic determinants of endophytism in the Arabidopsis root mycobiome.</title>
        <authorList>
            <person name="Mesny F."/>
            <person name="Miyauchi S."/>
            <person name="Thiergart T."/>
            <person name="Pickel B."/>
            <person name="Atanasova L."/>
            <person name="Karlsson M."/>
            <person name="Huettel B."/>
            <person name="Barry K.W."/>
            <person name="Haridas S."/>
            <person name="Chen C."/>
            <person name="Bauer D."/>
            <person name="Andreopoulos W."/>
            <person name="Pangilinan J."/>
            <person name="LaButti K."/>
            <person name="Riley R."/>
            <person name="Lipzen A."/>
            <person name="Clum A."/>
            <person name="Drula E."/>
            <person name="Henrissat B."/>
            <person name="Kohler A."/>
            <person name="Grigoriev I.V."/>
            <person name="Martin F.M."/>
            <person name="Hacquard S."/>
        </authorList>
    </citation>
    <scope>NUCLEOTIDE SEQUENCE</scope>
    <source>
        <strain evidence="2">MPI-CAGE-CH-0243</strain>
    </source>
</reference>
<evidence type="ECO:0000256" key="1">
    <source>
        <dbReference type="SAM" id="SignalP"/>
    </source>
</evidence>
<proteinExistence type="predicted"/>
<name>A0A9P9D4F3_9PLEO</name>
<sequence length="141" mass="14830">MKTHLLLSSLLPLTLALANQYLPPAPNAGPTRPVISTIVSLSPAEAPTPTAHADIALHTLSVLPRSLTSQYVDRELVEALRKLSEGNQTDPEKTSTFTAALAVASTTKATGSGRAGALSPTNLMTVWMGMLILSAIENILF</sequence>
<keyword evidence="1" id="KW-0732">Signal</keyword>
<keyword evidence="3" id="KW-1185">Reference proteome</keyword>
<accession>A0A9P9D4F3</accession>
<dbReference type="Proteomes" id="UP000700596">
    <property type="component" value="Unassembled WGS sequence"/>
</dbReference>
<organism evidence="2 3">
    <name type="scientific">Dendryphion nanum</name>
    <dbReference type="NCBI Taxonomy" id="256645"/>
    <lineage>
        <taxon>Eukaryota</taxon>
        <taxon>Fungi</taxon>
        <taxon>Dikarya</taxon>
        <taxon>Ascomycota</taxon>
        <taxon>Pezizomycotina</taxon>
        <taxon>Dothideomycetes</taxon>
        <taxon>Pleosporomycetidae</taxon>
        <taxon>Pleosporales</taxon>
        <taxon>Torulaceae</taxon>
        <taxon>Dendryphion</taxon>
    </lineage>
</organism>
<gene>
    <name evidence="2" type="ORF">B0J11DRAFT_542549</name>
</gene>
<dbReference type="AlphaFoldDB" id="A0A9P9D4F3"/>
<protein>
    <submittedName>
        <fullName evidence="2">Uncharacterized protein</fullName>
    </submittedName>
</protein>
<comment type="caution">
    <text evidence="2">The sequence shown here is derived from an EMBL/GenBank/DDBJ whole genome shotgun (WGS) entry which is preliminary data.</text>
</comment>
<evidence type="ECO:0000313" key="3">
    <source>
        <dbReference type="Proteomes" id="UP000700596"/>
    </source>
</evidence>